<name>A0A9J5Y0B9_SOLCO</name>
<protein>
    <submittedName>
        <fullName evidence="1">Uncharacterized protein</fullName>
    </submittedName>
</protein>
<keyword evidence="2" id="KW-1185">Reference proteome</keyword>
<evidence type="ECO:0000313" key="2">
    <source>
        <dbReference type="Proteomes" id="UP000824120"/>
    </source>
</evidence>
<reference evidence="1 2" key="1">
    <citation type="submission" date="2020-09" db="EMBL/GenBank/DDBJ databases">
        <title>De no assembly of potato wild relative species, Solanum commersonii.</title>
        <authorList>
            <person name="Cho K."/>
        </authorList>
    </citation>
    <scope>NUCLEOTIDE SEQUENCE [LARGE SCALE GENOMIC DNA]</scope>
    <source>
        <strain evidence="1">LZ3.2</strain>
        <tissue evidence="1">Leaf</tissue>
    </source>
</reference>
<gene>
    <name evidence="1" type="ORF">H5410_034869</name>
</gene>
<proteinExistence type="predicted"/>
<comment type="caution">
    <text evidence="1">The sequence shown here is derived from an EMBL/GenBank/DDBJ whole genome shotgun (WGS) entry which is preliminary data.</text>
</comment>
<dbReference type="AlphaFoldDB" id="A0A9J5Y0B9"/>
<sequence length="71" mass="8131">MSESLKLLAGDNGERRREAATLVWNETLVHRILKLIVLLEMEMRWGLLSLIVGCCFTVMKVLEVINADWSD</sequence>
<dbReference type="Proteomes" id="UP000824120">
    <property type="component" value="Chromosome 7"/>
</dbReference>
<organism evidence="1 2">
    <name type="scientific">Solanum commersonii</name>
    <name type="common">Commerson's wild potato</name>
    <name type="synonym">Commerson's nightshade</name>
    <dbReference type="NCBI Taxonomy" id="4109"/>
    <lineage>
        <taxon>Eukaryota</taxon>
        <taxon>Viridiplantae</taxon>
        <taxon>Streptophyta</taxon>
        <taxon>Embryophyta</taxon>
        <taxon>Tracheophyta</taxon>
        <taxon>Spermatophyta</taxon>
        <taxon>Magnoliopsida</taxon>
        <taxon>eudicotyledons</taxon>
        <taxon>Gunneridae</taxon>
        <taxon>Pentapetalae</taxon>
        <taxon>asterids</taxon>
        <taxon>lamiids</taxon>
        <taxon>Solanales</taxon>
        <taxon>Solanaceae</taxon>
        <taxon>Solanoideae</taxon>
        <taxon>Solaneae</taxon>
        <taxon>Solanum</taxon>
    </lineage>
</organism>
<dbReference type="EMBL" id="JACXVP010000007">
    <property type="protein sequence ID" value="KAG5593637.1"/>
    <property type="molecule type" value="Genomic_DNA"/>
</dbReference>
<evidence type="ECO:0000313" key="1">
    <source>
        <dbReference type="EMBL" id="KAG5593637.1"/>
    </source>
</evidence>
<accession>A0A9J5Y0B9</accession>